<feature type="region of interest" description="Disordered" evidence="1">
    <location>
        <begin position="51"/>
        <end position="121"/>
    </location>
</feature>
<reference evidence="2 3" key="1">
    <citation type="journal article" date="2019" name="Nat. Ecol. Evol.">
        <title>Megaphylogeny resolves global patterns of mushroom evolution.</title>
        <authorList>
            <person name="Varga T."/>
            <person name="Krizsan K."/>
            <person name="Foldi C."/>
            <person name="Dima B."/>
            <person name="Sanchez-Garcia M."/>
            <person name="Sanchez-Ramirez S."/>
            <person name="Szollosi G.J."/>
            <person name="Szarkandi J.G."/>
            <person name="Papp V."/>
            <person name="Albert L."/>
            <person name="Andreopoulos W."/>
            <person name="Angelini C."/>
            <person name="Antonin V."/>
            <person name="Barry K.W."/>
            <person name="Bougher N.L."/>
            <person name="Buchanan P."/>
            <person name="Buyck B."/>
            <person name="Bense V."/>
            <person name="Catcheside P."/>
            <person name="Chovatia M."/>
            <person name="Cooper J."/>
            <person name="Damon W."/>
            <person name="Desjardin D."/>
            <person name="Finy P."/>
            <person name="Geml J."/>
            <person name="Haridas S."/>
            <person name="Hughes K."/>
            <person name="Justo A."/>
            <person name="Karasinski D."/>
            <person name="Kautmanova I."/>
            <person name="Kiss B."/>
            <person name="Kocsube S."/>
            <person name="Kotiranta H."/>
            <person name="LaButti K.M."/>
            <person name="Lechner B.E."/>
            <person name="Liimatainen K."/>
            <person name="Lipzen A."/>
            <person name="Lukacs Z."/>
            <person name="Mihaltcheva S."/>
            <person name="Morgado L.N."/>
            <person name="Niskanen T."/>
            <person name="Noordeloos M.E."/>
            <person name="Ohm R.A."/>
            <person name="Ortiz-Santana B."/>
            <person name="Ovrebo C."/>
            <person name="Racz N."/>
            <person name="Riley R."/>
            <person name="Savchenko A."/>
            <person name="Shiryaev A."/>
            <person name="Soop K."/>
            <person name="Spirin V."/>
            <person name="Szebenyi C."/>
            <person name="Tomsovsky M."/>
            <person name="Tulloss R.E."/>
            <person name="Uehling J."/>
            <person name="Grigoriev I.V."/>
            <person name="Vagvolgyi C."/>
            <person name="Papp T."/>
            <person name="Martin F.M."/>
            <person name="Miettinen O."/>
            <person name="Hibbett D.S."/>
            <person name="Nagy L.G."/>
        </authorList>
    </citation>
    <scope>NUCLEOTIDE SEQUENCE [LARGE SCALE GENOMIC DNA]</scope>
    <source>
        <strain evidence="2 3">CBS 962.96</strain>
    </source>
</reference>
<evidence type="ECO:0000313" key="3">
    <source>
        <dbReference type="Proteomes" id="UP000297245"/>
    </source>
</evidence>
<sequence>MREERENEEVACVQHVIQVQTGMIRQKLGNLVAATMRGGKDVVVSEEIAAETQEASEESACKRLPSETKGRNLTPTPPRPRGGGPETTPIAAADHSHVDGTVDNLDRDGSTQDKERRSNHAEVEAKVDQFVVEGVGGVSIQIHGVVVAATMLLTYQQLHESGSTLLLHLLRQTGQLLPPLLHGSNVSEQSLHDRTLAAPSGLMGTVQILLRGS</sequence>
<gene>
    <name evidence="2" type="ORF">K435DRAFT_875704</name>
</gene>
<protein>
    <submittedName>
        <fullName evidence="2">Uncharacterized protein</fullName>
    </submittedName>
</protein>
<accession>A0A4S8KTQ7</accession>
<feature type="compositionally biased region" description="Basic and acidic residues" evidence="1">
    <location>
        <begin position="94"/>
        <end position="121"/>
    </location>
</feature>
<feature type="compositionally biased region" description="Basic and acidic residues" evidence="1">
    <location>
        <begin position="59"/>
        <end position="70"/>
    </location>
</feature>
<name>A0A4S8KTQ7_DENBC</name>
<keyword evidence="3" id="KW-1185">Reference proteome</keyword>
<proteinExistence type="predicted"/>
<dbReference type="Proteomes" id="UP000297245">
    <property type="component" value="Unassembled WGS sequence"/>
</dbReference>
<evidence type="ECO:0000313" key="2">
    <source>
        <dbReference type="EMBL" id="THU79242.1"/>
    </source>
</evidence>
<evidence type="ECO:0000256" key="1">
    <source>
        <dbReference type="SAM" id="MobiDB-lite"/>
    </source>
</evidence>
<dbReference type="AlphaFoldDB" id="A0A4S8KTQ7"/>
<organism evidence="2 3">
    <name type="scientific">Dendrothele bispora (strain CBS 962.96)</name>
    <dbReference type="NCBI Taxonomy" id="1314807"/>
    <lineage>
        <taxon>Eukaryota</taxon>
        <taxon>Fungi</taxon>
        <taxon>Dikarya</taxon>
        <taxon>Basidiomycota</taxon>
        <taxon>Agaricomycotina</taxon>
        <taxon>Agaricomycetes</taxon>
        <taxon>Agaricomycetidae</taxon>
        <taxon>Agaricales</taxon>
        <taxon>Agaricales incertae sedis</taxon>
        <taxon>Dendrothele</taxon>
    </lineage>
</organism>
<dbReference type="EMBL" id="ML180055">
    <property type="protein sequence ID" value="THU79242.1"/>
    <property type="molecule type" value="Genomic_DNA"/>
</dbReference>